<feature type="compositionally biased region" description="Basic and acidic residues" evidence="1">
    <location>
        <begin position="14"/>
        <end position="26"/>
    </location>
</feature>
<protein>
    <submittedName>
        <fullName evidence="2">Uncharacterized protein</fullName>
    </submittedName>
</protein>
<feature type="compositionally biased region" description="Basic and acidic residues" evidence="1">
    <location>
        <begin position="57"/>
        <end position="66"/>
    </location>
</feature>
<dbReference type="AlphaFoldDB" id="A0A382P9A5"/>
<feature type="compositionally biased region" description="Pro residues" evidence="1">
    <location>
        <begin position="29"/>
        <end position="40"/>
    </location>
</feature>
<organism evidence="2">
    <name type="scientific">marine metagenome</name>
    <dbReference type="NCBI Taxonomy" id="408172"/>
    <lineage>
        <taxon>unclassified sequences</taxon>
        <taxon>metagenomes</taxon>
        <taxon>ecological metagenomes</taxon>
    </lineage>
</organism>
<feature type="region of interest" description="Disordered" evidence="1">
    <location>
        <begin position="14"/>
        <end position="72"/>
    </location>
</feature>
<reference evidence="2" key="1">
    <citation type="submission" date="2018-05" db="EMBL/GenBank/DDBJ databases">
        <authorList>
            <person name="Lanie J.A."/>
            <person name="Ng W.-L."/>
            <person name="Kazmierczak K.M."/>
            <person name="Andrzejewski T.M."/>
            <person name="Davidsen T.M."/>
            <person name="Wayne K.J."/>
            <person name="Tettelin H."/>
            <person name="Glass J.I."/>
            <person name="Rusch D."/>
            <person name="Podicherti R."/>
            <person name="Tsui H.-C.T."/>
            <person name="Winkler M.E."/>
        </authorList>
    </citation>
    <scope>NUCLEOTIDE SEQUENCE</scope>
</reference>
<name>A0A382P9A5_9ZZZZ</name>
<gene>
    <name evidence="2" type="ORF">METZ01_LOCUS322853</name>
</gene>
<evidence type="ECO:0000256" key="1">
    <source>
        <dbReference type="SAM" id="MobiDB-lite"/>
    </source>
</evidence>
<sequence>MSWFDTIKYCKIPEREREPFHPRRDPNNPQRPKPPGPYAEPFPDDERPQPTPPSRPKKPDDWKPPTRGEPFIKAGGWIESRQEALDAISKFLRRYRMELHGTSRHLGGSNFKIDANRLLKQLYKYIEYAGGD</sequence>
<evidence type="ECO:0000313" key="2">
    <source>
        <dbReference type="EMBL" id="SVC69999.1"/>
    </source>
</evidence>
<proteinExistence type="predicted"/>
<accession>A0A382P9A5</accession>
<dbReference type="EMBL" id="UINC01105789">
    <property type="protein sequence ID" value="SVC69999.1"/>
    <property type="molecule type" value="Genomic_DNA"/>
</dbReference>